<keyword evidence="2" id="KW-1185">Reference proteome</keyword>
<evidence type="ECO:0000313" key="1">
    <source>
        <dbReference type="EMBL" id="MTT33083.1"/>
    </source>
</evidence>
<dbReference type="Pfam" id="PF10850">
    <property type="entry name" value="DUF2653"/>
    <property type="match status" value="1"/>
</dbReference>
<reference evidence="1 2" key="1">
    <citation type="submission" date="2019-11" db="EMBL/GenBank/DDBJ databases">
        <title>Terrilactibacillus tamarindus sp. nov. BCM23-1 isolated from bark of Tamarindus indica.</title>
        <authorList>
            <person name="Kingkaew E."/>
            <person name="Tanasupawat S."/>
        </authorList>
    </citation>
    <scope>NUCLEOTIDE SEQUENCE [LARGE SCALE GENOMIC DNA]</scope>
    <source>
        <strain evidence="1 2">BCM23-1</strain>
    </source>
</reference>
<sequence length="96" mass="10988">MGEQIITEQDIINAICLFQANKKDVRPEAVEAELMYDDEYGFSAETYVNGRKMVLIESNLIEAIRYWLDTEMGVDPYSTGLELVLDDEQGIIAYMK</sequence>
<dbReference type="AlphaFoldDB" id="A0A6N8CV21"/>
<dbReference type="InterPro" id="IPR020516">
    <property type="entry name" value="Uncharacterised_YxcD"/>
</dbReference>
<dbReference type="Proteomes" id="UP000440978">
    <property type="component" value="Unassembled WGS sequence"/>
</dbReference>
<comment type="caution">
    <text evidence="1">The sequence shown here is derived from an EMBL/GenBank/DDBJ whole genome shotgun (WGS) entry which is preliminary data.</text>
</comment>
<evidence type="ECO:0000313" key="2">
    <source>
        <dbReference type="Proteomes" id="UP000440978"/>
    </source>
</evidence>
<dbReference type="RefSeq" id="WP_329602943.1">
    <property type="nucleotide sequence ID" value="NZ_WNHB01000026.1"/>
</dbReference>
<proteinExistence type="predicted"/>
<organism evidence="1 2">
    <name type="scientific">Terrilactibacillus tamarindi</name>
    <dbReference type="NCBI Taxonomy" id="2599694"/>
    <lineage>
        <taxon>Bacteria</taxon>
        <taxon>Bacillati</taxon>
        <taxon>Bacillota</taxon>
        <taxon>Bacilli</taxon>
        <taxon>Bacillales</taxon>
        <taxon>Bacillaceae</taxon>
        <taxon>Terrilactibacillus</taxon>
    </lineage>
</organism>
<name>A0A6N8CV21_9BACI</name>
<gene>
    <name evidence="1" type="ORF">GMB86_13810</name>
</gene>
<protein>
    <submittedName>
        <fullName evidence="1">DUF2653 family protein</fullName>
    </submittedName>
</protein>
<dbReference type="EMBL" id="WNHB01000026">
    <property type="protein sequence ID" value="MTT33083.1"/>
    <property type="molecule type" value="Genomic_DNA"/>
</dbReference>
<accession>A0A6N8CV21</accession>